<protein>
    <submittedName>
        <fullName evidence="1">DUF3866 family protein</fullName>
    </submittedName>
</protein>
<accession>A0ABX8RAN0</accession>
<proteinExistence type="predicted"/>
<gene>
    <name evidence="1" type="ORF">KVH43_12105</name>
</gene>
<dbReference type="Proteomes" id="UP000886818">
    <property type="component" value="Chromosome"/>
</dbReference>
<dbReference type="EMBL" id="CP078093">
    <property type="protein sequence ID" value="QXM06078.1"/>
    <property type="molecule type" value="Genomic_DNA"/>
</dbReference>
<reference evidence="1" key="1">
    <citation type="submission" date="2021-07" db="EMBL/GenBank/DDBJ databases">
        <title>Complete genome sequence of Crassaminicella sp. 143-21, isolated from a deep-sea hydrothermal vent.</title>
        <authorList>
            <person name="Li X."/>
        </authorList>
    </citation>
    <scope>NUCLEOTIDE SEQUENCE</scope>
    <source>
        <strain evidence="1">143-21</strain>
    </source>
</reference>
<evidence type="ECO:0000313" key="2">
    <source>
        <dbReference type="Proteomes" id="UP000886818"/>
    </source>
</evidence>
<name>A0ABX8RAN0_9CLOT</name>
<sequence>MKRGKPLIGIKIGKAIKILNKDDNKVEVLVKINNTDYKAINYNRLTGCVDIGDHLLLNTTAVDLSLGTGGYHFVISNLDKPDQDISEGGHIMKLRYTPYQLKVFAAEEQGSKYHEVFKKFKSLDDMPVIVGTLHSMLPPMIEMIKFMNPDIKIAYIMTDGAALPIYLSNIVKRLKEKELINGTITIGNAFGGDLDCINIYNGLIAAKEILKCDIAIVTMGPGIAGTGTKYGFSGIEQGYVIDAVNDLGGIPIAALRISFADKRKRHKGISHHTITVLDKISKTQAIVCIPKFENSKKEYICSQLKETTIQKKHKIIYMDIGNAIDVLKNSTLNMRTMGRNFMEDQEYFITVALAAKLGVMTLNDPQLKMLR</sequence>
<organism evidence="1 2">
    <name type="scientific">Crassaminicella indica</name>
    <dbReference type="NCBI Taxonomy" id="2855394"/>
    <lineage>
        <taxon>Bacteria</taxon>
        <taxon>Bacillati</taxon>
        <taxon>Bacillota</taxon>
        <taxon>Clostridia</taxon>
        <taxon>Eubacteriales</taxon>
        <taxon>Clostridiaceae</taxon>
        <taxon>Crassaminicella</taxon>
    </lineage>
</organism>
<dbReference type="Pfam" id="PF12982">
    <property type="entry name" value="DUF3866"/>
    <property type="match status" value="1"/>
</dbReference>
<dbReference type="InterPro" id="IPR024479">
    <property type="entry name" value="DUF3866"/>
</dbReference>
<keyword evidence="2" id="KW-1185">Reference proteome</keyword>
<evidence type="ECO:0000313" key="1">
    <source>
        <dbReference type="EMBL" id="QXM06078.1"/>
    </source>
</evidence>